<dbReference type="Pfam" id="PF15383">
    <property type="entry name" value="TMEM237"/>
    <property type="match status" value="1"/>
</dbReference>
<dbReference type="GO" id="GO:0016020">
    <property type="term" value="C:membrane"/>
    <property type="evidence" value="ECO:0007669"/>
    <property type="project" value="UniProtKB-SubCell"/>
</dbReference>
<keyword evidence="7" id="KW-0969">Cilium</keyword>
<evidence type="ECO:0000256" key="5">
    <source>
        <dbReference type="ARBA" id="ARBA00022794"/>
    </source>
</evidence>
<dbReference type="PANTHER" id="PTHR28388:SF1">
    <property type="entry name" value="TRANSMEMBRANE PROTEIN 237"/>
    <property type="match status" value="1"/>
</dbReference>
<evidence type="ECO:0000256" key="6">
    <source>
        <dbReference type="ARBA" id="ARBA00022989"/>
    </source>
</evidence>
<dbReference type="OrthoDB" id="550113at2759"/>
<keyword evidence="8 11" id="KW-0472">Membrane</keyword>
<evidence type="ECO:0000256" key="1">
    <source>
        <dbReference type="ARBA" id="ARBA00004138"/>
    </source>
</evidence>
<protein>
    <submittedName>
        <fullName evidence="12">Uncharacterized protein</fullName>
    </submittedName>
</protein>
<evidence type="ECO:0000256" key="9">
    <source>
        <dbReference type="ARBA" id="ARBA00023273"/>
    </source>
</evidence>
<dbReference type="EMBL" id="KK100592">
    <property type="protein sequence ID" value="KIZ04880.1"/>
    <property type="molecule type" value="Genomic_DNA"/>
</dbReference>
<evidence type="ECO:0000313" key="12">
    <source>
        <dbReference type="EMBL" id="KIZ04880.1"/>
    </source>
</evidence>
<dbReference type="GO" id="GO:0060271">
    <property type="term" value="P:cilium assembly"/>
    <property type="evidence" value="ECO:0007669"/>
    <property type="project" value="TreeGrafter"/>
</dbReference>
<evidence type="ECO:0000256" key="7">
    <source>
        <dbReference type="ARBA" id="ARBA00023069"/>
    </source>
</evidence>
<dbReference type="GeneID" id="25735958"/>
<evidence type="ECO:0000313" key="13">
    <source>
        <dbReference type="Proteomes" id="UP000054498"/>
    </source>
</evidence>
<keyword evidence="6 11" id="KW-1133">Transmembrane helix</keyword>
<comment type="function">
    <text evidence="10">Component of the transition zone in primary cilia. Required for ciliogenesis.</text>
</comment>
<comment type="similarity">
    <text evidence="3">Belongs to the TMEM237 family.</text>
</comment>
<evidence type="ECO:0000256" key="11">
    <source>
        <dbReference type="SAM" id="Phobius"/>
    </source>
</evidence>
<organism evidence="12 13">
    <name type="scientific">Monoraphidium neglectum</name>
    <dbReference type="NCBI Taxonomy" id="145388"/>
    <lineage>
        <taxon>Eukaryota</taxon>
        <taxon>Viridiplantae</taxon>
        <taxon>Chlorophyta</taxon>
        <taxon>core chlorophytes</taxon>
        <taxon>Chlorophyceae</taxon>
        <taxon>CS clade</taxon>
        <taxon>Sphaeropleales</taxon>
        <taxon>Selenastraceae</taxon>
        <taxon>Monoraphidium</taxon>
    </lineage>
</organism>
<keyword evidence="5" id="KW-0970">Cilium biogenesis/degradation</keyword>
<feature type="transmembrane region" description="Helical" evidence="11">
    <location>
        <begin position="169"/>
        <end position="191"/>
    </location>
</feature>
<accession>A0A0D2MQD1</accession>
<evidence type="ECO:0000256" key="2">
    <source>
        <dbReference type="ARBA" id="ARBA00004141"/>
    </source>
</evidence>
<evidence type="ECO:0000256" key="4">
    <source>
        <dbReference type="ARBA" id="ARBA00022692"/>
    </source>
</evidence>
<feature type="transmembrane region" description="Helical" evidence="11">
    <location>
        <begin position="97"/>
        <end position="119"/>
    </location>
</feature>
<dbReference type="InterPro" id="IPR029409">
    <property type="entry name" value="TMEM237"/>
</dbReference>
<gene>
    <name evidence="12" type="ORF">MNEG_3080</name>
</gene>
<evidence type="ECO:0000256" key="10">
    <source>
        <dbReference type="ARBA" id="ARBA00025631"/>
    </source>
</evidence>
<dbReference type="KEGG" id="mng:MNEG_3080"/>
<reference evidence="12 13" key="1">
    <citation type="journal article" date="2013" name="BMC Genomics">
        <title>Reconstruction of the lipid metabolism for the microalga Monoraphidium neglectum from its genome sequence reveals characteristics suitable for biofuel production.</title>
        <authorList>
            <person name="Bogen C."/>
            <person name="Al-Dilaimi A."/>
            <person name="Albersmeier A."/>
            <person name="Wichmann J."/>
            <person name="Grundmann M."/>
            <person name="Rupp O."/>
            <person name="Lauersen K.J."/>
            <person name="Blifernez-Klassen O."/>
            <person name="Kalinowski J."/>
            <person name="Goesmann A."/>
            <person name="Mussgnug J.H."/>
            <person name="Kruse O."/>
        </authorList>
    </citation>
    <scope>NUCLEOTIDE SEQUENCE [LARGE SCALE GENOMIC DNA]</scope>
    <source>
        <strain evidence="12 13">SAG 48.87</strain>
    </source>
</reference>
<dbReference type="RefSeq" id="XP_013903899.1">
    <property type="nucleotide sequence ID" value="XM_014048445.1"/>
</dbReference>
<dbReference type="AlphaFoldDB" id="A0A0D2MQD1"/>
<dbReference type="Proteomes" id="UP000054498">
    <property type="component" value="Unassembled WGS sequence"/>
</dbReference>
<dbReference type="PANTHER" id="PTHR28388">
    <property type="entry name" value="TRANSMEMBRANE PROTEIN 237"/>
    <property type="match status" value="1"/>
</dbReference>
<keyword evidence="13" id="KW-1185">Reference proteome</keyword>
<sequence length="294" mass="30968">MAGPRYLFDPDTGLLTRAGEGAARSGAAPTRRFVEDWRTGAFYPVHAGGEGGCGAWLRWRLARRPRDWEAEEEGGLLKGITDFADTMGHWSGVLGMFAQGLCGGLALLGFFQTYLLSAAAGPEAFLATYSPVAQQVNRAYLGLLSLSMVAAASRMAFDRIGGFEPLGLRLRVVDAATMALFVVAYVINLVATPMDDQLTYEAARSPGYWQLPLLRAFQSRLALWHVANLARVCACGAAWGLVCYRASPRVVGAVYASRGAGQGGRAPCTLPAAAATAAGGQQYGSGALPSVAIG</sequence>
<evidence type="ECO:0000256" key="3">
    <source>
        <dbReference type="ARBA" id="ARBA00008783"/>
    </source>
</evidence>
<dbReference type="GO" id="GO:0035869">
    <property type="term" value="C:ciliary transition zone"/>
    <property type="evidence" value="ECO:0007669"/>
    <property type="project" value="TreeGrafter"/>
</dbReference>
<evidence type="ECO:0000256" key="8">
    <source>
        <dbReference type="ARBA" id="ARBA00023136"/>
    </source>
</evidence>
<name>A0A0D2MQD1_9CHLO</name>
<proteinExistence type="inferred from homology"/>
<feature type="transmembrane region" description="Helical" evidence="11">
    <location>
        <begin position="139"/>
        <end position="157"/>
    </location>
</feature>
<keyword evidence="9" id="KW-0966">Cell projection</keyword>
<keyword evidence="4 11" id="KW-0812">Transmembrane</keyword>
<comment type="subcellular location">
    <subcellularLocation>
        <location evidence="1">Cell projection</location>
        <location evidence="1">Cilium</location>
    </subcellularLocation>
    <subcellularLocation>
        <location evidence="2">Membrane</location>
        <topology evidence="2">Multi-pass membrane protein</topology>
    </subcellularLocation>
</comment>